<dbReference type="Pfam" id="PF00654">
    <property type="entry name" value="Voltage_CLC"/>
    <property type="match status" value="1"/>
</dbReference>
<evidence type="ECO:0000256" key="4">
    <source>
        <dbReference type="ARBA" id="ARBA00022989"/>
    </source>
</evidence>
<evidence type="ECO:0000256" key="1">
    <source>
        <dbReference type="ARBA" id="ARBA00004141"/>
    </source>
</evidence>
<feature type="transmembrane region" description="Helical" evidence="11">
    <location>
        <begin position="12"/>
        <end position="33"/>
    </location>
</feature>
<keyword evidence="6 11" id="KW-0472">Membrane</keyword>
<reference evidence="13 14" key="1">
    <citation type="journal article" date="2009" name="J. Bacteriol.">
        <title>Complete and draft genome sequences of six members of the Aquificales.</title>
        <authorList>
            <person name="Reysenbach A.L."/>
            <person name="Hamamura N."/>
            <person name="Podar M."/>
            <person name="Griffiths E."/>
            <person name="Ferreira S."/>
            <person name="Hochstein R."/>
            <person name="Heidelberg J."/>
            <person name="Johnson J."/>
            <person name="Mead D."/>
            <person name="Pohorille A."/>
            <person name="Sarmiento M."/>
            <person name="Schweighofer K."/>
            <person name="Seshadri R."/>
            <person name="Voytek M.A."/>
        </authorList>
    </citation>
    <scope>NUCLEOTIDE SEQUENCE [LARGE SCALE GENOMIC DNA]</scope>
    <source>
        <strain evidence="14">DSM 14350 / EX-H1</strain>
    </source>
</reference>
<dbReference type="InterPro" id="IPR050368">
    <property type="entry name" value="ClC-type_chloride_channel"/>
</dbReference>
<organism evidence="13 14">
    <name type="scientific">Persephonella marina (strain DSM 14350 / EX-H1)</name>
    <dbReference type="NCBI Taxonomy" id="123214"/>
    <lineage>
        <taxon>Bacteria</taxon>
        <taxon>Pseudomonadati</taxon>
        <taxon>Aquificota</taxon>
        <taxon>Aquificia</taxon>
        <taxon>Aquificales</taxon>
        <taxon>Hydrogenothermaceae</taxon>
        <taxon>Persephonella</taxon>
    </lineage>
</organism>
<sequence>MLKNLFGYRFNYQSFLLPVLIGLFAGLFAIIFLKAIKISSDFFLGGIVSYQPPSPFGEGGSHFFSFEMERAYLLPISTALGGLIVGILVYLFSPESAGVGTDAAIRAFHHRKYLGLKTSIMKLITAAVTIGSGGVSGKEGPIALIGAGIGSFLGRIFKLSDREKDIALAVGMGAGIAGVFKAPFAGAIISSEVFYKKDFETETLIPSFIASFIAFIVVGSFLGFSPLFHIELPQFNGLSVNDAAAYIFLGISTAMIARLMIFSLDKSREIFNSLGIHPVFKPAVGGFFVGLMGMFTPVAIGTGYGWLQMIMSGNLVYLSPLLIVVSIFVVILAFSFTLGSGGSGGVFGPSLVIGGLTGASVYYLLSAIGFQESSSFNITALTVVGMVSTFAAAAKAPLSTLILVAEITGGYQLLVPAIIAVAISHFLSGEKSIFKSQVDYKINSPVHQDEFKFLILQQYRVEDVMTSTVITVNKETPVVEVGLILQNYGISLLPVVENDVVIGVISDSDLIKACNQDMRQLKVKDIMNPNPICVTPDLSLFNTLSIFIENNIGIAPVVDSLENKKLIGIISDFDIGKVLTGSSPIK</sequence>
<evidence type="ECO:0000256" key="5">
    <source>
        <dbReference type="ARBA" id="ARBA00023065"/>
    </source>
</evidence>
<dbReference type="eggNOG" id="COG0038">
    <property type="taxonomic scope" value="Bacteria"/>
</dbReference>
<dbReference type="STRING" id="123214.PERMA_1270"/>
<dbReference type="EMBL" id="CP001230">
    <property type="protein sequence ID" value="ACO03322.1"/>
    <property type="molecule type" value="Genomic_DNA"/>
</dbReference>
<dbReference type="Proteomes" id="UP000001366">
    <property type="component" value="Chromosome"/>
</dbReference>
<dbReference type="PaxDb" id="123214-PERMA_1270"/>
<dbReference type="eggNOG" id="COG0517">
    <property type="taxonomic scope" value="Bacteria"/>
</dbReference>
<keyword evidence="9" id="KW-0407">Ion channel</keyword>
<keyword evidence="8" id="KW-0868">Chloride</keyword>
<feature type="transmembrane region" description="Helical" evidence="11">
    <location>
        <begin position="284"/>
        <end position="307"/>
    </location>
</feature>
<evidence type="ECO:0000256" key="8">
    <source>
        <dbReference type="ARBA" id="ARBA00023214"/>
    </source>
</evidence>
<feature type="domain" description="CBS" evidence="12">
    <location>
        <begin position="527"/>
        <end position="586"/>
    </location>
</feature>
<dbReference type="CDD" id="cd00400">
    <property type="entry name" value="Voltage_gated_ClC"/>
    <property type="match status" value="1"/>
</dbReference>
<proteinExistence type="predicted"/>
<dbReference type="SUPFAM" id="SSF81340">
    <property type="entry name" value="Clc chloride channel"/>
    <property type="match status" value="1"/>
</dbReference>
<name>C0QQU7_PERMH</name>
<evidence type="ECO:0000256" key="10">
    <source>
        <dbReference type="PROSITE-ProRule" id="PRU00703"/>
    </source>
</evidence>
<keyword evidence="3 11" id="KW-0812">Transmembrane</keyword>
<dbReference type="InterPro" id="IPR046342">
    <property type="entry name" value="CBS_dom_sf"/>
</dbReference>
<feature type="transmembrane region" description="Helical" evidence="11">
    <location>
        <begin position="244"/>
        <end position="264"/>
    </location>
</feature>
<evidence type="ECO:0000259" key="12">
    <source>
        <dbReference type="PROSITE" id="PS51371"/>
    </source>
</evidence>
<dbReference type="PANTHER" id="PTHR43427:SF6">
    <property type="entry name" value="CHLORIDE CHANNEL PROTEIN CLC-E"/>
    <property type="match status" value="1"/>
</dbReference>
<feature type="transmembrane region" description="Helical" evidence="11">
    <location>
        <begin position="410"/>
        <end position="427"/>
    </location>
</feature>
<protein>
    <submittedName>
        <fullName evidence="13">Chloride channel protein</fullName>
    </submittedName>
</protein>
<dbReference type="GO" id="GO:0034707">
    <property type="term" value="C:chloride channel complex"/>
    <property type="evidence" value="ECO:0007669"/>
    <property type="project" value="UniProtKB-KW"/>
</dbReference>
<dbReference type="InterPro" id="IPR000644">
    <property type="entry name" value="CBS_dom"/>
</dbReference>
<feature type="transmembrane region" description="Helical" evidence="11">
    <location>
        <begin position="166"/>
        <end position="189"/>
    </location>
</feature>
<feature type="transmembrane region" description="Helical" evidence="11">
    <location>
        <begin position="314"/>
        <end position="334"/>
    </location>
</feature>
<dbReference type="HOGENOM" id="CLU_015263_5_3_0"/>
<gene>
    <name evidence="13" type="ordered locus">PERMA_1270</name>
</gene>
<keyword evidence="14" id="KW-1185">Reference proteome</keyword>
<evidence type="ECO:0000313" key="13">
    <source>
        <dbReference type="EMBL" id="ACO03322.1"/>
    </source>
</evidence>
<dbReference type="Gene3D" id="1.10.3080.10">
    <property type="entry name" value="Clc chloride channel"/>
    <property type="match status" value="1"/>
</dbReference>
<keyword evidence="2" id="KW-0813">Transport</keyword>
<dbReference type="GO" id="GO:0005254">
    <property type="term" value="F:chloride channel activity"/>
    <property type="evidence" value="ECO:0007669"/>
    <property type="project" value="UniProtKB-KW"/>
</dbReference>
<dbReference type="Pfam" id="PF00571">
    <property type="entry name" value="CBS"/>
    <property type="match status" value="2"/>
</dbReference>
<dbReference type="Gene3D" id="3.10.580.10">
    <property type="entry name" value="CBS-domain"/>
    <property type="match status" value="2"/>
</dbReference>
<dbReference type="SMART" id="SM00116">
    <property type="entry name" value="CBS"/>
    <property type="match status" value="2"/>
</dbReference>
<feature type="transmembrane region" description="Helical" evidence="11">
    <location>
        <begin position="377"/>
        <end position="398"/>
    </location>
</feature>
<evidence type="ECO:0000256" key="2">
    <source>
        <dbReference type="ARBA" id="ARBA00022448"/>
    </source>
</evidence>
<comment type="subcellular location">
    <subcellularLocation>
        <location evidence="1">Membrane</location>
        <topology evidence="1">Multi-pass membrane protein</topology>
    </subcellularLocation>
</comment>
<evidence type="ECO:0000256" key="3">
    <source>
        <dbReference type="ARBA" id="ARBA00022692"/>
    </source>
</evidence>
<keyword evidence="10" id="KW-0129">CBS domain</keyword>
<feature type="domain" description="CBS" evidence="12">
    <location>
        <begin position="465"/>
        <end position="521"/>
    </location>
</feature>
<keyword evidence="7" id="KW-0869">Chloride channel</keyword>
<dbReference type="InterPro" id="IPR001807">
    <property type="entry name" value="ClC"/>
</dbReference>
<accession>C0QQU7</accession>
<feature type="transmembrane region" description="Helical" evidence="11">
    <location>
        <begin position="71"/>
        <end position="92"/>
    </location>
</feature>
<feature type="transmembrane region" description="Helical" evidence="11">
    <location>
        <begin position="209"/>
        <end position="232"/>
    </location>
</feature>
<evidence type="ECO:0000313" key="14">
    <source>
        <dbReference type="Proteomes" id="UP000001366"/>
    </source>
</evidence>
<keyword evidence="5" id="KW-0406">Ion transport</keyword>
<dbReference type="PRINTS" id="PR00762">
    <property type="entry name" value="CLCHANNEL"/>
</dbReference>
<feature type="transmembrane region" description="Helical" evidence="11">
    <location>
        <begin position="140"/>
        <end position="157"/>
    </location>
</feature>
<dbReference type="SUPFAM" id="SSF54631">
    <property type="entry name" value="CBS-domain pair"/>
    <property type="match status" value="1"/>
</dbReference>
<evidence type="ECO:0000256" key="11">
    <source>
        <dbReference type="SAM" id="Phobius"/>
    </source>
</evidence>
<evidence type="ECO:0000256" key="6">
    <source>
        <dbReference type="ARBA" id="ARBA00023136"/>
    </source>
</evidence>
<dbReference type="RefSeq" id="WP_012675561.1">
    <property type="nucleotide sequence ID" value="NC_012440.1"/>
</dbReference>
<evidence type="ECO:0000256" key="7">
    <source>
        <dbReference type="ARBA" id="ARBA00023173"/>
    </source>
</evidence>
<dbReference type="PROSITE" id="PS51371">
    <property type="entry name" value="CBS"/>
    <property type="match status" value="2"/>
</dbReference>
<dbReference type="PANTHER" id="PTHR43427">
    <property type="entry name" value="CHLORIDE CHANNEL PROTEIN CLC-E"/>
    <property type="match status" value="1"/>
</dbReference>
<dbReference type="AlphaFoldDB" id="C0QQU7"/>
<evidence type="ECO:0000256" key="9">
    <source>
        <dbReference type="ARBA" id="ARBA00023303"/>
    </source>
</evidence>
<keyword evidence="4 11" id="KW-1133">Transmembrane helix</keyword>
<feature type="transmembrane region" description="Helical" evidence="11">
    <location>
        <begin position="346"/>
        <end position="365"/>
    </location>
</feature>
<dbReference type="InterPro" id="IPR014743">
    <property type="entry name" value="Cl-channel_core"/>
</dbReference>
<dbReference type="KEGG" id="pmx:PERMA_1270"/>